<comment type="caution">
    <text evidence="1">The sequence shown here is derived from an EMBL/GenBank/DDBJ whole genome shotgun (WGS) entry which is preliminary data.</text>
</comment>
<reference evidence="1" key="1">
    <citation type="submission" date="2021-01" db="EMBL/GenBank/DDBJ databases">
        <authorList>
            <consortium name="Genoscope - CEA"/>
            <person name="William W."/>
        </authorList>
    </citation>
    <scope>NUCLEOTIDE SEQUENCE</scope>
</reference>
<evidence type="ECO:0000313" key="2">
    <source>
        <dbReference type="Proteomes" id="UP000688137"/>
    </source>
</evidence>
<evidence type="ECO:0000313" key="1">
    <source>
        <dbReference type="EMBL" id="CAD8080408.1"/>
    </source>
</evidence>
<keyword evidence="2" id="KW-1185">Reference proteome</keyword>
<gene>
    <name evidence="1" type="ORF">PPRIM_AZ9-3.1.T0630247</name>
</gene>
<name>A0A8S1MJL5_PARPR</name>
<accession>A0A8S1MJL5</accession>
<proteinExistence type="predicted"/>
<organism evidence="1 2">
    <name type="scientific">Paramecium primaurelia</name>
    <dbReference type="NCBI Taxonomy" id="5886"/>
    <lineage>
        <taxon>Eukaryota</taxon>
        <taxon>Sar</taxon>
        <taxon>Alveolata</taxon>
        <taxon>Ciliophora</taxon>
        <taxon>Intramacronucleata</taxon>
        <taxon>Oligohymenophorea</taxon>
        <taxon>Peniculida</taxon>
        <taxon>Parameciidae</taxon>
        <taxon>Paramecium</taxon>
    </lineage>
</organism>
<dbReference type="EMBL" id="CAJJDM010000064">
    <property type="protein sequence ID" value="CAD8080408.1"/>
    <property type="molecule type" value="Genomic_DNA"/>
</dbReference>
<dbReference type="AlphaFoldDB" id="A0A8S1MJL5"/>
<dbReference type="Proteomes" id="UP000688137">
    <property type="component" value="Unassembled WGS sequence"/>
</dbReference>
<protein>
    <submittedName>
        <fullName evidence="1">Uncharacterized protein</fullName>
    </submittedName>
</protein>
<sequence length="61" mass="7296">MIRYSISQVKIQQTPYFQRLIENFDSALKEVNTLNILDHLHMILHLIVYYQTQINECLMLG</sequence>